<dbReference type="Proteomes" id="UP001055286">
    <property type="component" value="Unassembled WGS sequence"/>
</dbReference>
<evidence type="ECO:0000313" key="1">
    <source>
        <dbReference type="EMBL" id="GJD66361.1"/>
    </source>
</evidence>
<evidence type="ECO:0008006" key="3">
    <source>
        <dbReference type="Google" id="ProtNLM"/>
    </source>
</evidence>
<reference evidence="1" key="1">
    <citation type="journal article" date="2016" name="Front. Microbiol.">
        <title>Genome Sequence of the Piezophilic, Mesophilic Sulfate-Reducing Bacterium Desulfovibrio indicus J2T.</title>
        <authorList>
            <person name="Cao J."/>
            <person name="Maignien L."/>
            <person name="Shao Z."/>
            <person name="Alain K."/>
            <person name="Jebbar M."/>
        </authorList>
    </citation>
    <scope>NUCLEOTIDE SEQUENCE</scope>
    <source>
        <strain evidence="1">JCM 32048</strain>
    </source>
</reference>
<gene>
    <name evidence="1" type="ORF">MPEAHAMD_6558</name>
</gene>
<organism evidence="1 2">
    <name type="scientific">Methylobacterium frigidaeris</name>
    <dbReference type="NCBI Taxonomy" id="2038277"/>
    <lineage>
        <taxon>Bacteria</taxon>
        <taxon>Pseudomonadati</taxon>
        <taxon>Pseudomonadota</taxon>
        <taxon>Alphaproteobacteria</taxon>
        <taxon>Hyphomicrobiales</taxon>
        <taxon>Methylobacteriaceae</taxon>
        <taxon>Methylobacterium</taxon>
    </lineage>
</organism>
<name>A0AA37HI85_9HYPH</name>
<accession>A0AA37HI85</accession>
<proteinExistence type="predicted"/>
<dbReference type="EMBL" id="BPQJ01000062">
    <property type="protein sequence ID" value="GJD66361.1"/>
    <property type="molecule type" value="Genomic_DNA"/>
</dbReference>
<evidence type="ECO:0000313" key="2">
    <source>
        <dbReference type="Proteomes" id="UP001055286"/>
    </source>
</evidence>
<dbReference type="AlphaFoldDB" id="A0AA37HI85"/>
<comment type="caution">
    <text evidence="1">The sequence shown here is derived from an EMBL/GenBank/DDBJ whole genome shotgun (WGS) entry which is preliminary data.</text>
</comment>
<keyword evidence="2" id="KW-1185">Reference proteome</keyword>
<reference evidence="1" key="2">
    <citation type="submission" date="2021-08" db="EMBL/GenBank/DDBJ databases">
        <authorList>
            <person name="Tani A."/>
            <person name="Ola A."/>
            <person name="Ogura Y."/>
            <person name="Katsura K."/>
            <person name="Hayashi T."/>
        </authorList>
    </citation>
    <scope>NUCLEOTIDE SEQUENCE</scope>
    <source>
        <strain evidence="1">JCM 32048</strain>
    </source>
</reference>
<protein>
    <recommendedName>
        <fullName evidence="3">Haloacid dehalogenase type II</fullName>
    </recommendedName>
</protein>
<sequence length="33" mass="3425">MSATDFLAGAQAIVFDAYGTLLDVNSAVQRHAA</sequence>